<protein>
    <submittedName>
        <fullName evidence="1">Uncharacterized protein</fullName>
    </submittedName>
</protein>
<accession>A0A0A9FDM1</accession>
<proteinExistence type="predicted"/>
<dbReference type="AlphaFoldDB" id="A0A0A9FDM1"/>
<reference evidence="1" key="1">
    <citation type="submission" date="2014-09" db="EMBL/GenBank/DDBJ databases">
        <authorList>
            <person name="Magalhaes I.L.F."/>
            <person name="Oliveira U."/>
            <person name="Santos F.R."/>
            <person name="Vidigal T.H.D.A."/>
            <person name="Brescovit A.D."/>
            <person name="Santos A.J."/>
        </authorList>
    </citation>
    <scope>NUCLEOTIDE SEQUENCE</scope>
    <source>
        <tissue evidence="1">Shoot tissue taken approximately 20 cm above the soil surface</tissue>
    </source>
</reference>
<evidence type="ECO:0000313" key="1">
    <source>
        <dbReference type="EMBL" id="JAE09329.1"/>
    </source>
</evidence>
<reference evidence="1" key="2">
    <citation type="journal article" date="2015" name="Data Brief">
        <title>Shoot transcriptome of the giant reed, Arundo donax.</title>
        <authorList>
            <person name="Barrero R.A."/>
            <person name="Guerrero F.D."/>
            <person name="Moolhuijzen P."/>
            <person name="Goolsby J.A."/>
            <person name="Tidwell J."/>
            <person name="Bellgard S.E."/>
            <person name="Bellgard M.I."/>
        </authorList>
    </citation>
    <scope>NUCLEOTIDE SEQUENCE</scope>
    <source>
        <tissue evidence="1">Shoot tissue taken approximately 20 cm above the soil surface</tissue>
    </source>
</reference>
<sequence>MTSLRNEGLITFPLIIMCIPTLHGQALFSSSTTTDFFNNKRCFR</sequence>
<organism evidence="1">
    <name type="scientific">Arundo donax</name>
    <name type="common">Giant reed</name>
    <name type="synonym">Donax arundinaceus</name>
    <dbReference type="NCBI Taxonomy" id="35708"/>
    <lineage>
        <taxon>Eukaryota</taxon>
        <taxon>Viridiplantae</taxon>
        <taxon>Streptophyta</taxon>
        <taxon>Embryophyta</taxon>
        <taxon>Tracheophyta</taxon>
        <taxon>Spermatophyta</taxon>
        <taxon>Magnoliopsida</taxon>
        <taxon>Liliopsida</taxon>
        <taxon>Poales</taxon>
        <taxon>Poaceae</taxon>
        <taxon>PACMAD clade</taxon>
        <taxon>Arundinoideae</taxon>
        <taxon>Arundineae</taxon>
        <taxon>Arundo</taxon>
    </lineage>
</organism>
<name>A0A0A9FDM1_ARUDO</name>
<dbReference type="EMBL" id="GBRH01188567">
    <property type="protein sequence ID" value="JAE09329.1"/>
    <property type="molecule type" value="Transcribed_RNA"/>
</dbReference>